<dbReference type="Proteomes" id="UP000003039">
    <property type="component" value="Unassembled WGS sequence"/>
</dbReference>
<evidence type="ECO:0000256" key="1">
    <source>
        <dbReference type="SAM" id="MobiDB-lite"/>
    </source>
</evidence>
<evidence type="ECO:0000259" key="2">
    <source>
        <dbReference type="Pfam" id="PF20454"/>
    </source>
</evidence>
<dbReference type="eggNOG" id="COG5525">
    <property type="taxonomic scope" value="Bacteria"/>
</dbReference>
<reference evidence="3 4" key="1">
    <citation type="journal article" date="2004" name="Appl. Environ. Microbiol.">
        <title>Mineralization of individual congeners of linear alkylbenzenesulfonate by defined pairs of heterotrophic bacteria.</title>
        <authorList>
            <person name="Schleheck D."/>
            <person name="Knepper T.P."/>
            <person name="Fischer K."/>
            <person name="Cook A.M."/>
        </authorList>
    </citation>
    <scope>NUCLEOTIDE SEQUENCE [LARGE SCALE GENOMIC DNA]</scope>
    <source>
        <strain evidence="4">DSM 14576 / KF-1</strain>
    </source>
</reference>
<dbReference type="GO" id="GO:0004519">
    <property type="term" value="F:endonuclease activity"/>
    <property type="evidence" value="ECO:0007669"/>
    <property type="project" value="InterPro"/>
</dbReference>
<evidence type="ECO:0000313" key="3">
    <source>
        <dbReference type="EMBL" id="EED67212.1"/>
    </source>
</evidence>
<gene>
    <name evidence="3" type="ORF">CtesDRAFT_PD2158</name>
</gene>
<comment type="caution">
    <text evidence="3">The sequence shown here is derived from an EMBL/GenBank/DDBJ whole genome shotgun (WGS) entry which is preliminary data.</text>
</comment>
<dbReference type="Pfam" id="PF20454">
    <property type="entry name" value="GpA_nuclease"/>
    <property type="match status" value="1"/>
</dbReference>
<dbReference type="AlphaFoldDB" id="B7WRM7"/>
<feature type="domain" description="Terminase large subunit GpA endonuclease" evidence="2">
    <location>
        <begin position="121"/>
        <end position="411"/>
    </location>
</feature>
<evidence type="ECO:0000313" key="4">
    <source>
        <dbReference type="Proteomes" id="UP000003039"/>
    </source>
</evidence>
<dbReference type="OrthoDB" id="5181253at2"/>
<feature type="region of interest" description="Disordered" evidence="1">
    <location>
        <begin position="430"/>
        <end position="461"/>
    </location>
</feature>
<sequence>MLQLLGAAVRAARCLSDASAGDPQAQVAQLGKAVVKRFGGAAGCVLDGDAAALQNKDARGDCSSKSGRFRWLAVPARTRLMVIRAGPWPLTGTWVCKKTGRRYGADRIWRDAAGQPCWRTLGVHVWAAYSPQRTWVSIVDEFEKAHRALQAGDVGPMTGFTNETLGETWELKGDSSDEHALQARAEDYPLGRVPAGALLLTAGVDVQRDRWEIAIWAWGRGLESWAIAHQVIQGNPASEADWEPVTQYLQQRYVQAWHGGSPGLSAISIDSSDQTQAVYNWVRSAQGQLAGLRAIKGDNNDNRNIVGPSSLQEVNYRGGKISHGIKLWLLGVDSAKDLLLGQLAIDKPGPGYVHTSQKLPREFTAEQRVLVKVNGKDVYRWVKRRPRNEVLDCRNYALHAAMCLGIHKWPEARWLQLEQTVQPPQDLFNTAPAQAAQPQPQGDEPAPLRAPVRPSPSRQLADEELFSPISLY</sequence>
<organism evidence="3 4">
    <name type="scientific">Comamonas testosteroni (strain DSM 14576 / KF-1)</name>
    <name type="common">Pseudomonas testosteroni</name>
    <dbReference type="NCBI Taxonomy" id="399795"/>
    <lineage>
        <taxon>Bacteria</taxon>
        <taxon>Pseudomonadati</taxon>
        <taxon>Pseudomonadota</taxon>
        <taxon>Betaproteobacteria</taxon>
        <taxon>Burkholderiales</taxon>
        <taxon>Comamonadaceae</taxon>
        <taxon>Comamonas</taxon>
    </lineage>
</organism>
<dbReference type="InterPro" id="IPR046454">
    <property type="entry name" value="GpA_endonuclease"/>
</dbReference>
<accession>B7WRM7</accession>
<proteinExistence type="predicted"/>
<dbReference type="EMBL" id="AAUJ02000001">
    <property type="protein sequence ID" value="EED67212.1"/>
    <property type="molecule type" value="Genomic_DNA"/>
</dbReference>
<feature type="compositionally biased region" description="Low complexity" evidence="1">
    <location>
        <begin position="431"/>
        <end position="447"/>
    </location>
</feature>
<protein>
    <submittedName>
        <fullName evidence="3">Bacteriophage tail assembly protein-like protein</fullName>
    </submittedName>
</protein>
<name>B7WRM7_COMTK</name>